<gene>
    <name evidence="2" type="ORF">A3D77_00370</name>
</gene>
<keyword evidence="1" id="KW-0812">Transmembrane</keyword>
<feature type="transmembrane region" description="Helical" evidence="1">
    <location>
        <begin position="12"/>
        <end position="29"/>
    </location>
</feature>
<feature type="transmembrane region" description="Helical" evidence="1">
    <location>
        <begin position="310"/>
        <end position="328"/>
    </location>
</feature>
<feature type="transmembrane region" description="Helical" evidence="1">
    <location>
        <begin position="598"/>
        <end position="616"/>
    </location>
</feature>
<protein>
    <recommendedName>
        <fullName evidence="4">YYY membrane protein</fullName>
    </recommendedName>
</protein>
<evidence type="ECO:0008006" key="4">
    <source>
        <dbReference type="Google" id="ProtNLM"/>
    </source>
</evidence>
<dbReference type="EMBL" id="MFJL01000039">
    <property type="protein sequence ID" value="OGG13167.1"/>
    <property type="molecule type" value="Genomic_DNA"/>
</dbReference>
<comment type="caution">
    <text evidence="2">The sequence shown here is derived from an EMBL/GenBank/DDBJ whole genome shotgun (WGS) entry which is preliminary data.</text>
</comment>
<feature type="transmembrane region" description="Helical" evidence="1">
    <location>
        <begin position="226"/>
        <end position="247"/>
    </location>
</feature>
<dbReference type="STRING" id="1798382.A3D77_00370"/>
<feature type="transmembrane region" description="Helical" evidence="1">
    <location>
        <begin position="469"/>
        <end position="492"/>
    </location>
</feature>
<feature type="transmembrane region" description="Helical" evidence="1">
    <location>
        <begin position="382"/>
        <end position="399"/>
    </location>
</feature>
<reference evidence="2 3" key="1">
    <citation type="journal article" date="2016" name="Nat. Commun.">
        <title>Thousands of microbial genomes shed light on interconnected biogeochemical processes in an aquifer system.</title>
        <authorList>
            <person name="Anantharaman K."/>
            <person name="Brown C.T."/>
            <person name="Hug L.A."/>
            <person name="Sharon I."/>
            <person name="Castelle C.J."/>
            <person name="Probst A.J."/>
            <person name="Thomas B.C."/>
            <person name="Singh A."/>
            <person name="Wilkins M.J."/>
            <person name="Karaoz U."/>
            <person name="Brodie E.L."/>
            <person name="Williams K.H."/>
            <person name="Hubbard S.S."/>
            <person name="Banfield J.F."/>
        </authorList>
    </citation>
    <scope>NUCLEOTIDE SEQUENCE [LARGE SCALE GENOMIC DNA]</scope>
</reference>
<dbReference type="PANTHER" id="PTHR10790:SF51">
    <property type="entry name" value="TETRATRICOPEPTIDE REPEAT PROTEIN"/>
    <property type="match status" value="1"/>
</dbReference>
<keyword evidence="1" id="KW-0472">Membrane</keyword>
<dbReference type="Pfam" id="PF10060">
    <property type="entry name" value="DUF2298"/>
    <property type="match status" value="1"/>
</dbReference>
<proteinExistence type="predicted"/>
<feature type="transmembrane region" description="Helical" evidence="1">
    <location>
        <begin position="411"/>
        <end position="437"/>
    </location>
</feature>
<sequence length="771" mass="89470">MTFLMTDTQAILIWWFALFAIGSITFPLTRTLFKRFVDQGYIFSKVLGILLSSYLVWFLSSLKIAPFTWVTILVSLAIIAAVNILIYKKSWGKIPKFWIIFEEALFFTCLAFWAYVRGNEPSIHGLEKFMDYGFMNSILRTAYFPPLDMWLTKSPDYTGGYFINYYYYGHYIAAFLTKLTTINSAITYNLMLATLFAFTFSLSFSLGANLLYLFKKLSLNLEPKTFNLKPLLCGLLAGFLVAMAGNLHTLYTLFEPYPNESPAPPWQLRLALNSQGYWYPNATRFIPFTIHEFPIYSFVVADLHGHVSDIPFVLFTLALLLVIITEDPDEEEDPKKHRLTNSQLITYNLQHLSSPKYLILNSKFLLLGLTLSVMYMTNAWDGLIYLILSSTVLFIFHLKKFKNFSFSLIHTLVYSLFLLFAFVVFALPFILSFIPFASQIGVLCSPPVLLNKQIGPFIFEPEKCQKSPLYMLAILWGFFYFNVVSYFIFIVLRKKWDVRNGKNVSLQFRTSHVSRLTSNLASHFTHLTSIDIFILILIFISTLLLIFPEFFYLKDIYPAHYRANTMFKLGYQAFMMLGLVSSYIFFRLLEIKNIKTKIYIIFFLILFYFVAIYPYYATNSYYGGLKTYHGLYGLNWLNTQYPDDYKAIVWIQNHVTGQPVILEANGDSYTDYARVSGNTGLPTVVGWPVHEWLWRKTYDEAGKRIPEVASMYESEDMGETRRLLSKYNVLYVFIGQLEKEKYTKLNENKFKSLGKVVFESGKTRVYKLNSL</sequence>
<dbReference type="PANTHER" id="PTHR10790">
    <property type="entry name" value="TPR-DOMAIN CONTAINING PROTEIN"/>
    <property type="match status" value="1"/>
</dbReference>
<accession>A0A1F5ZM41</accession>
<feature type="transmembrane region" description="Helical" evidence="1">
    <location>
        <begin position="66"/>
        <end position="86"/>
    </location>
</feature>
<dbReference type="Proteomes" id="UP000176923">
    <property type="component" value="Unassembled WGS sequence"/>
</dbReference>
<dbReference type="InterPro" id="IPR018746">
    <property type="entry name" value="DUF2298"/>
</dbReference>
<evidence type="ECO:0000313" key="3">
    <source>
        <dbReference type="Proteomes" id="UP000176923"/>
    </source>
</evidence>
<feature type="transmembrane region" description="Helical" evidence="1">
    <location>
        <begin position="98"/>
        <end position="116"/>
    </location>
</feature>
<feature type="transmembrane region" description="Helical" evidence="1">
    <location>
        <begin position="190"/>
        <end position="214"/>
    </location>
</feature>
<dbReference type="NCBIfam" id="TIGR03662">
    <property type="entry name" value="Chlor_Arch_YYY"/>
    <property type="match status" value="1"/>
</dbReference>
<feature type="transmembrane region" description="Helical" evidence="1">
    <location>
        <begin position="532"/>
        <end position="553"/>
    </location>
</feature>
<dbReference type="AlphaFoldDB" id="A0A1F5ZM41"/>
<keyword evidence="1" id="KW-1133">Transmembrane helix</keyword>
<feature type="transmembrane region" description="Helical" evidence="1">
    <location>
        <begin position="41"/>
        <end position="60"/>
    </location>
</feature>
<organism evidence="2 3">
    <name type="scientific">Candidatus Gottesmanbacteria bacterium RIFCSPHIGHO2_02_FULL_39_11</name>
    <dbReference type="NCBI Taxonomy" id="1798382"/>
    <lineage>
        <taxon>Bacteria</taxon>
        <taxon>Candidatus Gottesmaniibacteriota</taxon>
    </lineage>
</organism>
<evidence type="ECO:0000256" key="1">
    <source>
        <dbReference type="SAM" id="Phobius"/>
    </source>
</evidence>
<feature type="transmembrane region" description="Helical" evidence="1">
    <location>
        <begin position="565"/>
        <end position="586"/>
    </location>
</feature>
<evidence type="ECO:0000313" key="2">
    <source>
        <dbReference type="EMBL" id="OGG13167.1"/>
    </source>
</evidence>
<name>A0A1F5ZM41_9BACT</name>